<evidence type="ECO:0000313" key="13">
    <source>
        <dbReference type="EMBL" id="QCZ94432.1"/>
    </source>
</evidence>
<dbReference type="PROSITE" id="PS50873">
    <property type="entry name" value="PEROXIDASE_4"/>
    <property type="match status" value="1"/>
</dbReference>
<dbReference type="NCBIfam" id="NF011635">
    <property type="entry name" value="PRK15061.1"/>
    <property type="match status" value="1"/>
</dbReference>
<evidence type="ECO:0000256" key="7">
    <source>
        <dbReference type="ARBA" id="ARBA00049145"/>
    </source>
</evidence>
<feature type="active site" description="Proton acceptor" evidence="10">
    <location>
        <position position="108"/>
    </location>
</feature>
<name>A0A5B7YF98_9ALTE</name>
<sequence length="741" mass="82155" precursor="true">MLKRALTVAAAVSIALSPVAMAAEQQMQSKEVRSNAFWWPEQLNLGPLRAHGPESNPYGDDFNYAEAFNQLDLQAVKKDIRAVLTESQDWWPADYGHYGPFFIRMAWHAAGTYRVHDGRGGAGGGQQRFDPLNSWPDNANLDKARRLLWPIKQKYGRSISWADLMALTGNVALEDMGFKTFGYAGGRVDDWEPDLVYWGPESKFLTDERRDKKGKLKGPLAAVEMGLIYVNPEGPHGKPDPIAAANDIRMSFGRMAMNDEEIVALIAGGHTFGKAHGAKKADCLDKEPAAAGVEEQGFGWKNKCGKGNAEDTMTSGLEGAWTVTPTKWTTNYLDNLFSFEWKQTKSPAGATQWIPKSESAANMVPDAHDKTKRHAPIMFTTDLAIKEDPAFREIALRFKENPEEFEKAFAKAWFKLNHRDLGPRARYLGDEVPDEILKWQDPIPEVDYTLINDKQIAQLKKQILDTGLTVPELVRTAWASAASYRDTDMRGGANGARVRLAPQNSWPVNNPDELSKVLAELEKVQKDFNENASGTQVSLADTIVLAGAAAVEKAASDAGYDVTVPFKPGRADATAAMTDQKSFAYLEPKADAFRNYYSDDAWKSPAEMMVERADLLSLTVPEMTVLLGGMRSLNANHGEEQHGVLTTTPGQLNNAFFVNLLDMSTLWEKSSDDETIYVGKDRQSGKQKWTATPVDLIFGSNSELRAIAEVYASDNAKQKFVDDFVSAWTKVMTNDRFDLKS</sequence>
<dbReference type="EC" id="1.11.1.21" evidence="10 11"/>
<dbReference type="InterPro" id="IPR002016">
    <property type="entry name" value="Haem_peroxidase"/>
</dbReference>
<dbReference type="InterPro" id="IPR000763">
    <property type="entry name" value="Catalase_peroxidase"/>
</dbReference>
<evidence type="ECO:0000256" key="8">
    <source>
        <dbReference type="ARBA" id="ARBA00051651"/>
    </source>
</evidence>
<feature type="binding site" description="axial binding residue" evidence="10">
    <location>
        <position position="270"/>
    </location>
    <ligand>
        <name>heme b</name>
        <dbReference type="ChEBI" id="CHEBI:60344"/>
    </ligand>
    <ligandPart>
        <name>Fe</name>
        <dbReference type="ChEBI" id="CHEBI:18248"/>
    </ligandPart>
</feature>
<keyword evidence="6 10" id="KW-0376">Hydrogen peroxide</keyword>
<evidence type="ECO:0000256" key="5">
    <source>
        <dbReference type="ARBA" id="ARBA00023004"/>
    </source>
</evidence>
<comment type="catalytic activity">
    <reaction evidence="8 10 11">
        <text>H2O2 + AH2 = A + 2 H2O</text>
        <dbReference type="Rhea" id="RHEA:30275"/>
        <dbReference type="ChEBI" id="CHEBI:13193"/>
        <dbReference type="ChEBI" id="CHEBI:15377"/>
        <dbReference type="ChEBI" id="CHEBI:16240"/>
        <dbReference type="ChEBI" id="CHEBI:17499"/>
        <dbReference type="EC" id="1.11.1.21"/>
    </reaction>
</comment>
<keyword evidence="10 11" id="KW-0732">Signal</keyword>
<dbReference type="GO" id="GO:0005829">
    <property type="term" value="C:cytosol"/>
    <property type="evidence" value="ECO:0007669"/>
    <property type="project" value="TreeGrafter"/>
</dbReference>
<gene>
    <name evidence="10 13" type="primary">katG</name>
    <name evidence="13" type="ORF">FBQ74_13580</name>
</gene>
<dbReference type="FunFam" id="1.10.420.10:FF:000004">
    <property type="entry name" value="Catalase-peroxidase"/>
    <property type="match status" value="1"/>
</dbReference>
<comment type="function">
    <text evidence="10">Bifunctional enzyme with both catalase and broad-spectrum peroxidase activity.</text>
</comment>
<evidence type="ECO:0000256" key="3">
    <source>
        <dbReference type="ARBA" id="ARBA00022723"/>
    </source>
</evidence>
<keyword evidence="5 10" id="KW-0408">Iron</keyword>
<evidence type="ECO:0000259" key="12">
    <source>
        <dbReference type="PROSITE" id="PS50873"/>
    </source>
</evidence>
<evidence type="ECO:0000313" key="14">
    <source>
        <dbReference type="Proteomes" id="UP000304912"/>
    </source>
</evidence>
<organism evidence="13 14">
    <name type="scientific">Salinimonas iocasae</name>
    <dbReference type="NCBI Taxonomy" id="2572577"/>
    <lineage>
        <taxon>Bacteria</taxon>
        <taxon>Pseudomonadati</taxon>
        <taxon>Pseudomonadota</taxon>
        <taxon>Gammaproteobacteria</taxon>
        <taxon>Alteromonadales</taxon>
        <taxon>Alteromonadaceae</taxon>
        <taxon>Alteromonas/Salinimonas group</taxon>
        <taxon>Salinimonas</taxon>
    </lineage>
</organism>
<dbReference type="FunFam" id="1.10.520.10:FF:000002">
    <property type="entry name" value="Catalase-peroxidase"/>
    <property type="match status" value="1"/>
</dbReference>
<dbReference type="CDD" id="cd08200">
    <property type="entry name" value="catalase_peroxidase_2"/>
    <property type="match status" value="1"/>
</dbReference>
<comment type="subunit">
    <text evidence="10">Homodimer or homotetramer.</text>
</comment>
<evidence type="ECO:0000256" key="4">
    <source>
        <dbReference type="ARBA" id="ARBA00023002"/>
    </source>
</evidence>
<dbReference type="GO" id="GO:0046872">
    <property type="term" value="F:metal ion binding"/>
    <property type="evidence" value="ECO:0007669"/>
    <property type="project" value="UniProtKB-KW"/>
</dbReference>
<dbReference type="RefSeq" id="WP_139757171.1">
    <property type="nucleotide sequence ID" value="NZ_CP039852.1"/>
</dbReference>
<dbReference type="Pfam" id="PF00141">
    <property type="entry name" value="peroxidase"/>
    <property type="match status" value="2"/>
</dbReference>
<dbReference type="GO" id="GO:0042744">
    <property type="term" value="P:hydrogen peroxide catabolic process"/>
    <property type="evidence" value="ECO:0007669"/>
    <property type="project" value="UniProtKB-KW"/>
</dbReference>
<dbReference type="PROSITE" id="PS00436">
    <property type="entry name" value="PEROXIDASE_2"/>
    <property type="match status" value="1"/>
</dbReference>
<keyword evidence="4 10" id="KW-0560">Oxidoreductase</keyword>
<feature type="chain" id="PRO_5023088427" description="Catalase-peroxidase" evidence="10 11">
    <location>
        <begin position="23"/>
        <end position="741"/>
    </location>
</feature>
<dbReference type="GO" id="GO:0004096">
    <property type="term" value="F:catalase activity"/>
    <property type="evidence" value="ECO:0007669"/>
    <property type="project" value="UniProtKB-UniRule"/>
</dbReference>
<comment type="catalytic activity">
    <reaction evidence="7 10 11">
        <text>2 H2O2 = O2 + 2 H2O</text>
        <dbReference type="Rhea" id="RHEA:20309"/>
        <dbReference type="ChEBI" id="CHEBI:15377"/>
        <dbReference type="ChEBI" id="CHEBI:15379"/>
        <dbReference type="ChEBI" id="CHEBI:16240"/>
        <dbReference type="EC" id="1.11.1.21"/>
    </reaction>
</comment>
<evidence type="ECO:0000256" key="10">
    <source>
        <dbReference type="HAMAP-Rule" id="MF_01961"/>
    </source>
</evidence>
<dbReference type="AlphaFoldDB" id="A0A5B7YF98"/>
<dbReference type="PRINTS" id="PR00458">
    <property type="entry name" value="PEROXIDASE"/>
</dbReference>
<evidence type="ECO:0000256" key="11">
    <source>
        <dbReference type="RuleBase" id="RU003451"/>
    </source>
</evidence>
<dbReference type="PANTHER" id="PTHR30555:SF0">
    <property type="entry name" value="CATALASE-PEROXIDASE"/>
    <property type="match status" value="1"/>
</dbReference>
<comment type="PTM">
    <text evidence="10">Formation of the three residue Trp-Tyr-Met cross-link is important for the catalase, but not the peroxidase activity of the enzyme.</text>
</comment>
<keyword evidence="3 10" id="KW-0479">Metal-binding</keyword>
<evidence type="ECO:0000256" key="6">
    <source>
        <dbReference type="ARBA" id="ARBA00023324"/>
    </source>
</evidence>
<dbReference type="Gene3D" id="1.10.420.10">
    <property type="entry name" value="Peroxidase, domain 2"/>
    <property type="match status" value="2"/>
</dbReference>
<dbReference type="GO" id="GO:0020037">
    <property type="term" value="F:heme binding"/>
    <property type="evidence" value="ECO:0007669"/>
    <property type="project" value="InterPro"/>
</dbReference>
<dbReference type="InterPro" id="IPR010255">
    <property type="entry name" value="Haem_peroxidase_sf"/>
</dbReference>
<dbReference type="CDD" id="cd00649">
    <property type="entry name" value="catalase_peroxidase_1"/>
    <property type="match status" value="1"/>
</dbReference>
<dbReference type="Gene3D" id="1.10.520.10">
    <property type="match status" value="2"/>
</dbReference>
<comment type="similarity">
    <text evidence="9 10 11">Belongs to the peroxidase family. Peroxidase/catalase subfamily.</text>
</comment>
<comment type="cofactor">
    <cofactor evidence="10">
        <name>heme b</name>
        <dbReference type="ChEBI" id="CHEBI:60344"/>
    </cofactor>
    <text evidence="10">Binds 1 heme b (iron(II)-protoporphyrin IX) group per dimer.</text>
</comment>
<dbReference type="OrthoDB" id="9759743at2"/>
<dbReference type="NCBIfam" id="TIGR00198">
    <property type="entry name" value="cat_per_HPI"/>
    <property type="match status" value="1"/>
</dbReference>
<keyword evidence="14" id="KW-1185">Reference proteome</keyword>
<evidence type="ECO:0000256" key="1">
    <source>
        <dbReference type="ARBA" id="ARBA00022559"/>
    </source>
</evidence>
<feature type="domain" description="Plant heme peroxidase family profile" evidence="12">
    <location>
        <begin position="141"/>
        <end position="438"/>
    </location>
</feature>
<dbReference type="Proteomes" id="UP000304912">
    <property type="component" value="Chromosome"/>
</dbReference>
<accession>A0A5B7YF98</accession>
<feature type="signal peptide" evidence="10 11">
    <location>
        <begin position="1"/>
        <end position="22"/>
    </location>
</feature>
<dbReference type="KEGG" id="salk:FBQ74_13580"/>
<feature type="cross-link" description="Tryptophyl-tyrosyl-methioninium (Tyr-Met) (with Trp-107)" evidence="10">
    <location>
        <begin position="229"/>
        <end position="255"/>
    </location>
</feature>
<dbReference type="PANTHER" id="PTHR30555">
    <property type="entry name" value="HYDROPEROXIDASE I, BIFUNCTIONAL CATALASE-PEROXIDASE"/>
    <property type="match status" value="1"/>
</dbReference>
<keyword evidence="2 10" id="KW-0349">Heme</keyword>
<reference evidence="13 14" key="1">
    <citation type="submission" date="2019-04" db="EMBL/GenBank/DDBJ databases">
        <title>Salinimonas iocasae sp. nov., a halophilic bacterium isolated from the outer tube casing of tubeworms in Okinawa Trough.</title>
        <authorList>
            <person name="Zhang H."/>
            <person name="Wang H."/>
            <person name="Li C."/>
        </authorList>
    </citation>
    <scope>NUCLEOTIDE SEQUENCE [LARGE SCALE GENOMIC DNA]</scope>
    <source>
        <strain evidence="13 14">KX18D6</strain>
    </source>
</reference>
<keyword evidence="1 10" id="KW-0575">Peroxidase</keyword>
<comment type="caution">
    <text evidence="10">Lacks conserved residue(s) required for the propagation of feature annotation.</text>
</comment>
<dbReference type="EMBL" id="CP039852">
    <property type="protein sequence ID" value="QCZ94432.1"/>
    <property type="molecule type" value="Genomic_DNA"/>
</dbReference>
<feature type="site" description="Transition state stabilizer" evidence="10">
    <location>
        <position position="104"/>
    </location>
</feature>
<protein>
    <recommendedName>
        <fullName evidence="10 11">Catalase-peroxidase</fullName>
        <shortName evidence="10">CP</shortName>
        <ecNumber evidence="10 11">1.11.1.21</ecNumber>
    </recommendedName>
    <alternativeName>
        <fullName evidence="10">Peroxidase/catalase</fullName>
    </alternativeName>
</protein>
<dbReference type="SUPFAM" id="SSF48113">
    <property type="entry name" value="Heme-dependent peroxidases"/>
    <property type="match status" value="2"/>
</dbReference>
<dbReference type="InterPro" id="IPR019794">
    <property type="entry name" value="Peroxidases_AS"/>
</dbReference>
<evidence type="ECO:0000256" key="9">
    <source>
        <dbReference type="ARBA" id="ARBA00060838"/>
    </source>
</evidence>
<evidence type="ECO:0000256" key="2">
    <source>
        <dbReference type="ARBA" id="ARBA00022617"/>
    </source>
</evidence>
<dbReference type="PRINTS" id="PR00460">
    <property type="entry name" value="BPEROXIDASE"/>
</dbReference>
<proteinExistence type="inferred from homology"/>
<dbReference type="HAMAP" id="MF_01961">
    <property type="entry name" value="Catal_peroxid"/>
    <property type="match status" value="1"/>
</dbReference>
<dbReference type="GO" id="GO:0070301">
    <property type="term" value="P:cellular response to hydrogen peroxide"/>
    <property type="evidence" value="ECO:0007669"/>
    <property type="project" value="TreeGrafter"/>
</dbReference>